<reference evidence="2" key="1">
    <citation type="submission" date="2019-12" db="EMBL/GenBank/DDBJ databases">
        <title>An insight into the sialome of adult female Ixodes ricinus ticks feeding for 6 days.</title>
        <authorList>
            <person name="Perner J."/>
            <person name="Ribeiro J.M.C."/>
        </authorList>
    </citation>
    <scope>NUCLEOTIDE SEQUENCE</scope>
    <source>
        <strain evidence="2">Semi-engorged</strain>
        <tissue evidence="2">Salivary glands</tissue>
    </source>
</reference>
<feature type="region of interest" description="Disordered" evidence="1">
    <location>
        <begin position="62"/>
        <end position="83"/>
    </location>
</feature>
<dbReference type="EMBL" id="GIFC01002798">
    <property type="protein sequence ID" value="MXU84881.1"/>
    <property type="molecule type" value="Transcribed_RNA"/>
</dbReference>
<feature type="compositionally biased region" description="Basic and acidic residues" evidence="1">
    <location>
        <begin position="66"/>
        <end position="83"/>
    </location>
</feature>
<proteinExistence type="predicted"/>
<organism evidence="2">
    <name type="scientific">Ixodes ricinus</name>
    <name type="common">Common tick</name>
    <name type="synonym">Acarus ricinus</name>
    <dbReference type="NCBI Taxonomy" id="34613"/>
    <lineage>
        <taxon>Eukaryota</taxon>
        <taxon>Metazoa</taxon>
        <taxon>Ecdysozoa</taxon>
        <taxon>Arthropoda</taxon>
        <taxon>Chelicerata</taxon>
        <taxon>Arachnida</taxon>
        <taxon>Acari</taxon>
        <taxon>Parasitiformes</taxon>
        <taxon>Ixodida</taxon>
        <taxon>Ixodoidea</taxon>
        <taxon>Ixodidae</taxon>
        <taxon>Ixodinae</taxon>
        <taxon>Ixodes</taxon>
    </lineage>
</organism>
<protein>
    <submittedName>
        <fullName evidence="2">Putative secreted protein</fullName>
    </submittedName>
</protein>
<sequence>MLCVRAAHHVFFSLVIYGSHNKCIIFLVLIRVLREVGAVVRVGQLHLVVQVGNVPVRAHRGVPSVEAKRGKPREHEVPHHLLG</sequence>
<name>A0A6B0U3E9_IXORI</name>
<dbReference type="AlphaFoldDB" id="A0A6B0U3E9"/>
<evidence type="ECO:0000256" key="1">
    <source>
        <dbReference type="SAM" id="MobiDB-lite"/>
    </source>
</evidence>
<accession>A0A6B0U3E9</accession>
<evidence type="ECO:0000313" key="2">
    <source>
        <dbReference type="EMBL" id="MXU84881.1"/>
    </source>
</evidence>